<reference evidence="1" key="1">
    <citation type="submission" date="2022-04" db="EMBL/GenBank/DDBJ databases">
        <title>Genome of the entomopathogenic fungus Entomophthora muscae.</title>
        <authorList>
            <person name="Elya C."/>
            <person name="Lovett B.R."/>
            <person name="Lee E."/>
            <person name="Macias A.M."/>
            <person name="Hajek A.E."/>
            <person name="De Bivort B.L."/>
            <person name="Kasson M.T."/>
            <person name="De Fine Licht H.H."/>
            <person name="Stajich J.E."/>
        </authorList>
    </citation>
    <scope>NUCLEOTIDE SEQUENCE</scope>
    <source>
        <strain evidence="1">Berkeley</strain>
    </source>
</reference>
<dbReference type="EMBL" id="QTSX02005013">
    <property type="protein sequence ID" value="KAJ9062298.1"/>
    <property type="molecule type" value="Genomic_DNA"/>
</dbReference>
<comment type="caution">
    <text evidence="1">The sequence shown here is derived from an EMBL/GenBank/DDBJ whole genome shotgun (WGS) entry which is preliminary data.</text>
</comment>
<gene>
    <name evidence="1" type="primary">RTL1_22</name>
    <name evidence="1" type="ORF">DSO57_1039762</name>
</gene>
<keyword evidence="2" id="KW-1185">Reference proteome</keyword>
<sequence>MVPRTSNPVQTVVLNTLSDAAPGDNEENEILMLLAFSKSLFKTSPENFTTDAQKVHYVAEKLTGKSHLWYTKATLQGEDLLSNYDQFCDALLATVSPAPNPNQLRDQISALYQGRMSAQDYTKEFTCLKNAIGMSNNKACFMFHKKLSFELKNFLAHHKLPTKFDSMVKEVIKWYAKVKQLPSWAKPQNLV</sequence>
<dbReference type="EC" id="2.7.1.147" evidence="1"/>
<name>A0ACC2SIV0_9FUNG</name>
<accession>A0ACC2SIV0</accession>
<evidence type="ECO:0000313" key="2">
    <source>
        <dbReference type="Proteomes" id="UP001165960"/>
    </source>
</evidence>
<protein>
    <submittedName>
        <fullName evidence="1">Retrotransposon-like protein 1</fullName>
        <ecNumber evidence="1">2.7.1.147</ecNumber>
    </submittedName>
</protein>
<dbReference type="Proteomes" id="UP001165960">
    <property type="component" value="Unassembled WGS sequence"/>
</dbReference>
<proteinExistence type="predicted"/>
<evidence type="ECO:0000313" key="1">
    <source>
        <dbReference type="EMBL" id="KAJ9062298.1"/>
    </source>
</evidence>
<organism evidence="1 2">
    <name type="scientific">Entomophthora muscae</name>
    <dbReference type="NCBI Taxonomy" id="34485"/>
    <lineage>
        <taxon>Eukaryota</taxon>
        <taxon>Fungi</taxon>
        <taxon>Fungi incertae sedis</taxon>
        <taxon>Zoopagomycota</taxon>
        <taxon>Entomophthoromycotina</taxon>
        <taxon>Entomophthoromycetes</taxon>
        <taxon>Entomophthorales</taxon>
        <taxon>Entomophthoraceae</taxon>
        <taxon>Entomophthora</taxon>
    </lineage>
</organism>
<keyword evidence="1" id="KW-0808">Transferase</keyword>